<accession>A0A0E9S0Z6</accession>
<protein>
    <submittedName>
        <fullName evidence="1">Uncharacterized protein</fullName>
    </submittedName>
</protein>
<proteinExistence type="predicted"/>
<reference evidence="1" key="1">
    <citation type="submission" date="2014-11" db="EMBL/GenBank/DDBJ databases">
        <authorList>
            <person name="Amaro Gonzalez C."/>
        </authorList>
    </citation>
    <scope>NUCLEOTIDE SEQUENCE</scope>
</reference>
<organism evidence="1">
    <name type="scientific">Anguilla anguilla</name>
    <name type="common">European freshwater eel</name>
    <name type="synonym">Muraena anguilla</name>
    <dbReference type="NCBI Taxonomy" id="7936"/>
    <lineage>
        <taxon>Eukaryota</taxon>
        <taxon>Metazoa</taxon>
        <taxon>Chordata</taxon>
        <taxon>Craniata</taxon>
        <taxon>Vertebrata</taxon>
        <taxon>Euteleostomi</taxon>
        <taxon>Actinopterygii</taxon>
        <taxon>Neopterygii</taxon>
        <taxon>Teleostei</taxon>
        <taxon>Anguilliformes</taxon>
        <taxon>Anguillidae</taxon>
        <taxon>Anguilla</taxon>
    </lineage>
</organism>
<evidence type="ECO:0000313" key="1">
    <source>
        <dbReference type="EMBL" id="JAH35124.1"/>
    </source>
</evidence>
<dbReference type="AlphaFoldDB" id="A0A0E9S0Z6"/>
<reference evidence="1" key="2">
    <citation type="journal article" date="2015" name="Fish Shellfish Immunol.">
        <title>Early steps in the European eel (Anguilla anguilla)-Vibrio vulnificus interaction in the gills: Role of the RtxA13 toxin.</title>
        <authorList>
            <person name="Callol A."/>
            <person name="Pajuelo D."/>
            <person name="Ebbesson L."/>
            <person name="Teles M."/>
            <person name="MacKenzie S."/>
            <person name="Amaro C."/>
        </authorList>
    </citation>
    <scope>NUCLEOTIDE SEQUENCE</scope>
</reference>
<sequence length="55" mass="5664">MGGWCLSQDVIGSEVGIYPGQVANPSNLGPSCCEATGLSTAPPYHCHSQANRSSQ</sequence>
<name>A0A0E9S0Z6_ANGAN</name>
<dbReference type="EMBL" id="GBXM01073453">
    <property type="protein sequence ID" value="JAH35124.1"/>
    <property type="molecule type" value="Transcribed_RNA"/>
</dbReference>